<dbReference type="STRING" id="1365484.W6QE37"/>
<dbReference type="PANTHER" id="PTHR32440:SF11">
    <property type="entry name" value="METALLOPHOSPHOESTERASE DOMAIN-CONTAINING PROTEIN"/>
    <property type="match status" value="1"/>
</dbReference>
<proteinExistence type="predicted"/>
<dbReference type="OMA" id="HIVPMEY"/>
<dbReference type="Gene3D" id="3.60.21.10">
    <property type="match status" value="1"/>
</dbReference>
<dbReference type="AlphaFoldDB" id="W6QE37"/>
<evidence type="ECO:0000313" key="2">
    <source>
        <dbReference type="EMBL" id="CDM27847.1"/>
    </source>
</evidence>
<reference evidence="2" key="1">
    <citation type="journal article" date="2014" name="Nat. Commun.">
        <title>Multiple recent horizontal transfers of a large genomic region in cheese making fungi.</title>
        <authorList>
            <person name="Cheeseman K."/>
            <person name="Ropars J."/>
            <person name="Renault P."/>
            <person name="Dupont J."/>
            <person name="Gouzy J."/>
            <person name="Branca A."/>
            <person name="Abraham A.L."/>
            <person name="Ceppi M."/>
            <person name="Conseiller E."/>
            <person name="Debuchy R."/>
            <person name="Malagnac F."/>
            <person name="Goarin A."/>
            <person name="Silar P."/>
            <person name="Lacoste S."/>
            <person name="Sallet E."/>
            <person name="Bensimon A."/>
            <person name="Giraud T."/>
            <person name="Brygoo Y."/>
        </authorList>
    </citation>
    <scope>NUCLEOTIDE SEQUENCE [LARGE SCALE GENOMIC DNA]</scope>
    <source>
        <strain evidence="2">FM164</strain>
    </source>
</reference>
<name>W6QE37_PENRF</name>
<sequence length="405" mass="45716">MVPRPDLRELKQTVLRAPKDRTLRFREDGTFHIGVFEDLHFAEDDEKDEKSKKVMSTILSKEDIDFIVINGDLVSGERTQKADSKKYIDSVVSPLVEKGYSWASTYGNHDSEVNLNPEDDMLEEENKYTNSLTQSMISGDKAGITNYYLPVFSHGQTNTSTPTLLLWFFDSKGGHYYQKQGETGPAVKRPSWIHESVVEWFTKTNSELNKKYGKAIPSLAFYHIPAHAMLEHQQTKGVNPHLNPGVNLERVNPQGTGEWTYDGQDVKFMDALLHTEGLIAGFSGHDHQNDWCFKWNGSLVDHDLTGNGINMCYGRHTGYGGYGNLARGGRQILLHEDNLANDTETWIRLEDGSAQAHVTLNTTYGQDTYPAVTNGAGKPDSSMQGSLLPFSWLWVPLMMFSRWKM</sequence>
<gene>
    <name evidence="2" type="ORF">PROQFM164_S01g001658</name>
</gene>
<dbReference type="CDD" id="cd07383">
    <property type="entry name" value="MPP_Dcr2"/>
    <property type="match status" value="1"/>
</dbReference>
<feature type="domain" description="Calcineurin-like phosphoesterase" evidence="1">
    <location>
        <begin position="34"/>
        <end position="288"/>
    </location>
</feature>
<dbReference type="GO" id="GO:0016788">
    <property type="term" value="F:hydrolase activity, acting on ester bonds"/>
    <property type="evidence" value="ECO:0007669"/>
    <property type="project" value="TreeGrafter"/>
</dbReference>
<dbReference type="InterPro" id="IPR004843">
    <property type="entry name" value="Calcineurin-like_PHP"/>
</dbReference>
<dbReference type="GO" id="GO:0005737">
    <property type="term" value="C:cytoplasm"/>
    <property type="evidence" value="ECO:0007669"/>
    <property type="project" value="TreeGrafter"/>
</dbReference>
<evidence type="ECO:0000259" key="1">
    <source>
        <dbReference type="Pfam" id="PF00149"/>
    </source>
</evidence>
<dbReference type="EMBL" id="HG792015">
    <property type="protein sequence ID" value="CDM27847.1"/>
    <property type="molecule type" value="Genomic_DNA"/>
</dbReference>
<organism evidence="2 3">
    <name type="scientific">Penicillium roqueforti (strain FM164)</name>
    <dbReference type="NCBI Taxonomy" id="1365484"/>
    <lineage>
        <taxon>Eukaryota</taxon>
        <taxon>Fungi</taxon>
        <taxon>Dikarya</taxon>
        <taxon>Ascomycota</taxon>
        <taxon>Pezizomycotina</taxon>
        <taxon>Eurotiomycetes</taxon>
        <taxon>Eurotiomycetidae</taxon>
        <taxon>Eurotiales</taxon>
        <taxon>Aspergillaceae</taxon>
        <taxon>Penicillium</taxon>
    </lineage>
</organism>
<protein>
    <submittedName>
        <fullName evidence="2">Genomic scaffold, ProqFM164S01</fullName>
    </submittedName>
</protein>
<dbReference type="SUPFAM" id="SSF56300">
    <property type="entry name" value="Metallo-dependent phosphatases"/>
    <property type="match status" value="1"/>
</dbReference>
<dbReference type="OrthoDB" id="783096at2759"/>
<keyword evidence="3" id="KW-1185">Reference proteome</keyword>
<dbReference type="Proteomes" id="UP000030686">
    <property type="component" value="Unassembled WGS sequence"/>
</dbReference>
<dbReference type="PANTHER" id="PTHR32440">
    <property type="entry name" value="PHOSPHATASE DCR2-RELATED-RELATED"/>
    <property type="match status" value="1"/>
</dbReference>
<dbReference type="InterPro" id="IPR029052">
    <property type="entry name" value="Metallo-depent_PP-like"/>
</dbReference>
<accession>W6QE37</accession>
<dbReference type="Pfam" id="PF00149">
    <property type="entry name" value="Metallophos"/>
    <property type="match status" value="1"/>
</dbReference>
<evidence type="ECO:0000313" key="3">
    <source>
        <dbReference type="Proteomes" id="UP000030686"/>
    </source>
</evidence>